<dbReference type="SMART" id="SM00028">
    <property type="entry name" value="TPR"/>
    <property type="match status" value="3"/>
</dbReference>
<dbReference type="EMBL" id="CP027657">
    <property type="protein sequence ID" value="AVO54468.1"/>
    <property type="molecule type" value="Genomic_DNA"/>
</dbReference>
<dbReference type="Pfam" id="PF13432">
    <property type="entry name" value="TPR_16"/>
    <property type="match status" value="1"/>
</dbReference>
<keyword evidence="1" id="KW-0802">TPR repeat</keyword>
<feature type="repeat" description="TPR" evidence="1">
    <location>
        <begin position="152"/>
        <end position="185"/>
    </location>
</feature>
<evidence type="ECO:0000313" key="2">
    <source>
        <dbReference type="EMBL" id="AVO54468.1"/>
    </source>
</evidence>
<dbReference type="Proteomes" id="UP000238327">
    <property type="component" value="Chromosome"/>
</dbReference>
<sequence length="289" mass="31206">MMRDFFMPAYRVALLPLLFTLTLSGCASLSSVSQPSLDKEAGEALRLAHTLRDNQRLQAAYEVYARMDERGQLRGSYLLEYASVAATVRPAGEALALYQRTRQELGGDPSALPAEQAQALCNGLGRARLSLGQATLAERDFRCAVQAVPHDLQALNGLGVAYNLQKRDGDAREQFQKALEIDPSYTPALNNLALSWLASGDSGKAIGLLNQARSQGDISLQLNLALAYVFSGHEDTAQAVLLENMEAQYAGQILQQFRTARARVDAGAPLASELLAASQQPLALSEQAE</sequence>
<gene>
    <name evidence="2" type="ORF">C7A17_17425</name>
</gene>
<dbReference type="InterPro" id="IPR011990">
    <property type="entry name" value="TPR-like_helical_dom_sf"/>
</dbReference>
<proteinExistence type="predicted"/>
<reference evidence="2 3" key="1">
    <citation type="submission" date="2018-03" db="EMBL/GenBank/DDBJ databases">
        <title>Complete genome sequence and methylome analysis of Pseudomonas mendocina NEB 698.</title>
        <authorList>
            <person name="Morgan R.D."/>
        </authorList>
    </citation>
    <scope>NUCLEOTIDE SEQUENCE [LARGE SCALE GENOMIC DNA]</scope>
    <source>
        <strain evidence="2 3">NEB698</strain>
    </source>
</reference>
<protein>
    <submittedName>
        <fullName evidence="2">Uncharacterized protein</fullName>
    </submittedName>
</protein>
<dbReference type="PROSITE" id="PS51257">
    <property type="entry name" value="PROKAR_LIPOPROTEIN"/>
    <property type="match status" value="1"/>
</dbReference>
<evidence type="ECO:0000313" key="3">
    <source>
        <dbReference type="Proteomes" id="UP000238327"/>
    </source>
</evidence>
<organism evidence="2 3">
    <name type="scientific">Ectopseudomonas mendocina</name>
    <name type="common">Pseudomonas mendocina</name>
    <dbReference type="NCBI Taxonomy" id="300"/>
    <lineage>
        <taxon>Bacteria</taxon>
        <taxon>Pseudomonadati</taxon>
        <taxon>Pseudomonadota</taxon>
        <taxon>Gammaproteobacteria</taxon>
        <taxon>Pseudomonadales</taxon>
        <taxon>Pseudomonadaceae</taxon>
        <taxon>Ectopseudomonas</taxon>
    </lineage>
</organism>
<evidence type="ECO:0000256" key="1">
    <source>
        <dbReference type="PROSITE-ProRule" id="PRU00339"/>
    </source>
</evidence>
<dbReference type="SUPFAM" id="SSF48452">
    <property type="entry name" value="TPR-like"/>
    <property type="match status" value="1"/>
</dbReference>
<dbReference type="AlphaFoldDB" id="A0A2R3QRW7"/>
<dbReference type="Gene3D" id="1.25.40.10">
    <property type="entry name" value="Tetratricopeptide repeat domain"/>
    <property type="match status" value="2"/>
</dbReference>
<dbReference type="PROSITE" id="PS50005">
    <property type="entry name" value="TPR"/>
    <property type="match status" value="1"/>
</dbReference>
<accession>A0A2R3QRW7</accession>
<name>A0A2R3QRW7_ECTME</name>
<dbReference type="InterPro" id="IPR019734">
    <property type="entry name" value="TPR_rpt"/>
</dbReference>